<accession>A0A1X7D0Z9</accession>
<dbReference type="PROSITE" id="PS51186">
    <property type="entry name" value="GNAT"/>
    <property type="match status" value="1"/>
</dbReference>
<protein>
    <submittedName>
        <fullName evidence="1">Acetyltransferase</fullName>
    </submittedName>
</protein>
<dbReference type="EMBL" id="CP011974">
    <property type="protein sequence ID" value="AKO94060.1"/>
    <property type="molecule type" value="Genomic_DNA"/>
</dbReference>
<dbReference type="OrthoDB" id="9792929at2"/>
<dbReference type="PATRIC" id="fig|135735.6.peg.4110"/>
<evidence type="ECO:0000313" key="2">
    <source>
        <dbReference type="Proteomes" id="UP000036202"/>
    </source>
</evidence>
<dbReference type="AlphaFoldDB" id="A0A1X7D0Z9"/>
<keyword evidence="1" id="KW-0808">Transferase</keyword>
<reference evidence="1 2" key="1">
    <citation type="journal article" date="2015" name="PLoS ONE">
        <title>Genome Sequence of Bacillus endophyticus and Analysis of Its Companion Mechanism in the Ketogulonigenium vulgare-Bacillus Strain Consortium.</title>
        <authorList>
            <person name="Jia N."/>
            <person name="Du J."/>
            <person name="Ding M.Z."/>
            <person name="Gao F."/>
            <person name="Yuan Y.J."/>
        </authorList>
    </citation>
    <scope>NUCLEOTIDE SEQUENCE [LARGE SCALE GENOMIC DNA]</scope>
    <source>
        <strain evidence="1 2">Hbe603</strain>
    </source>
</reference>
<dbReference type="InterPro" id="IPR016181">
    <property type="entry name" value="Acyl_CoA_acyltransferase"/>
</dbReference>
<dbReference type="RefSeq" id="WP_046217839.1">
    <property type="nucleotide sequence ID" value="NZ_CP011974.1"/>
</dbReference>
<dbReference type="PANTHER" id="PTHR43072:SF60">
    <property type="entry name" value="L-2,4-DIAMINOBUTYRIC ACID ACETYLTRANSFERASE"/>
    <property type="match status" value="1"/>
</dbReference>
<evidence type="ECO:0000313" key="1">
    <source>
        <dbReference type="EMBL" id="AKO94060.1"/>
    </source>
</evidence>
<accession>A0A0H4KKD8</accession>
<dbReference type="SUPFAM" id="SSF55729">
    <property type="entry name" value="Acyl-CoA N-acyltransferases (Nat)"/>
    <property type="match status" value="1"/>
</dbReference>
<dbReference type="InterPro" id="IPR000182">
    <property type="entry name" value="GNAT_dom"/>
</dbReference>
<dbReference type="PANTHER" id="PTHR43072">
    <property type="entry name" value="N-ACETYLTRANSFERASE"/>
    <property type="match status" value="1"/>
</dbReference>
<keyword evidence="2" id="KW-1185">Reference proteome</keyword>
<dbReference type="Gene3D" id="3.40.630.30">
    <property type="match status" value="1"/>
</dbReference>
<dbReference type="KEGG" id="beo:BEH_19365"/>
<dbReference type="GO" id="GO:0016747">
    <property type="term" value="F:acyltransferase activity, transferring groups other than amino-acyl groups"/>
    <property type="evidence" value="ECO:0007669"/>
    <property type="project" value="InterPro"/>
</dbReference>
<dbReference type="GeneID" id="93700005"/>
<reference evidence="2" key="2">
    <citation type="submission" date="2015-06" db="EMBL/GenBank/DDBJ databases">
        <title>Genome Sequence of Bacillus endophyticus and Analysis of its Companion Mechanism in the Ketogulonigenium vulgare-Bacillus strain Consortium.</title>
        <authorList>
            <person name="Jia N."/>
            <person name="Du J."/>
            <person name="Ding M.-Z."/>
            <person name="Gao F."/>
            <person name="Yuan Y.-J."/>
        </authorList>
    </citation>
    <scope>NUCLEOTIDE SEQUENCE [LARGE SCALE GENOMIC DNA]</scope>
    <source>
        <strain evidence="2">Hbe603</strain>
    </source>
</reference>
<name>A0A1X7D0Z9_9BACI</name>
<dbReference type="CDD" id="cd04301">
    <property type="entry name" value="NAT_SF"/>
    <property type="match status" value="1"/>
</dbReference>
<proteinExistence type="predicted"/>
<sequence>MHIIKACVTDYKKVALLFNEYRVFYKQKSDIKAAERFIYERLHNKESVIFLALEEGEAVGFAQLYPSFTSIGIKRTIILNDLYVTEKTRGSGVGAALLQEVKEYGKKEKKDSIVLQTAKDNARAQHLYEKLGYQKDDHYFYYSLSL</sequence>
<dbReference type="Pfam" id="PF00583">
    <property type="entry name" value="Acetyltransf_1"/>
    <property type="match status" value="1"/>
</dbReference>
<organism evidence="1 2">
    <name type="scientific">Priestia filamentosa</name>
    <dbReference type="NCBI Taxonomy" id="1402861"/>
    <lineage>
        <taxon>Bacteria</taxon>
        <taxon>Bacillati</taxon>
        <taxon>Bacillota</taxon>
        <taxon>Bacilli</taxon>
        <taxon>Bacillales</taxon>
        <taxon>Bacillaceae</taxon>
        <taxon>Priestia</taxon>
    </lineage>
</organism>
<dbReference type="Proteomes" id="UP000036202">
    <property type="component" value="Chromosome"/>
</dbReference>
<gene>
    <name evidence="1" type="ORF">BEH_19365</name>
</gene>